<comment type="caution">
    <text evidence="2">The sequence shown here is derived from an EMBL/GenBank/DDBJ whole genome shotgun (WGS) entry which is preliminary data.</text>
</comment>
<protein>
    <submittedName>
        <fullName evidence="2">Uncharacterized protein</fullName>
    </submittedName>
</protein>
<feature type="region of interest" description="Disordered" evidence="1">
    <location>
        <begin position="65"/>
        <end position="95"/>
    </location>
</feature>
<organism evidence="2 3">
    <name type="scientific">Eumeta variegata</name>
    <name type="common">Bagworm moth</name>
    <name type="synonym">Eumeta japonica</name>
    <dbReference type="NCBI Taxonomy" id="151549"/>
    <lineage>
        <taxon>Eukaryota</taxon>
        <taxon>Metazoa</taxon>
        <taxon>Ecdysozoa</taxon>
        <taxon>Arthropoda</taxon>
        <taxon>Hexapoda</taxon>
        <taxon>Insecta</taxon>
        <taxon>Pterygota</taxon>
        <taxon>Neoptera</taxon>
        <taxon>Endopterygota</taxon>
        <taxon>Lepidoptera</taxon>
        <taxon>Glossata</taxon>
        <taxon>Ditrysia</taxon>
        <taxon>Tineoidea</taxon>
        <taxon>Psychidae</taxon>
        <taxon>Oiketicinae</taxon>
        <taxon>Eumeta</taxon>
    </lineage>
</organism>
<sequence>MTLRFYLHLKRTTDEFSWKVSSIDPSEEISEQPHQSTSSSYLLKFGMNNLSRIVRSASIASIEDDCRTDPEDLSDGDEPLLSGTGEVSKDCSQDTLDEWDPILIEWDGEKRPKI</sequence>
<evidence type="ECO:0000313" key="2">
    <source>
        <dbReference type="EMBL" id="GBP00966.1"/>
    </source>
</evidence>
<reference evidence="2 3" key="1">
    <citation type="journal article" date="2019" name="Commun. Biol.">
        <title>The bagworm genome reveals a unique fibroin gene that provides high tensile strength.</title>
        <authorList>
            <person name="Kono N."/>
            <person name="Nakamura H."/>
            <person name="Ohtoshi R."/>
            <person name="Tomita M."/>
            <person name="Numata K."/>
            <person name="Arakawa K."/>
        </authorList>
    </citation>
    <scope>NUCLEOTIDE SEQUENCE [LARGE SCALE GENOMIC DNA]</scope>
</reference>
<keyword evidence="3" id="KW-1185">Reference proteome</keyword>
<name>A0A4C1SGE9_EUMVA</name>
<dbReference type="AlphaFoldDB" id="A0A4C1SGE9"/>
<dbReference type="OrthoDB" id="295078at2759"/>
<gene>
    <name evidence="2" type="ORF">EVAR_68652_1</name>
</gene>
<evidence type="ECO:0000256" key="1">
    <source>
        <dbReference type="SAM" id="MobiDB-lite"/>
    </source>
</evidence>
<dbReference type="STRING" id="151549.A0A4C1SGE9"/>
<evidence type="ECO:0000313" key="3">
    <source>
        <dbReference type="Proteomes" id="UP000299102"/>
    </source>
</evidence>
<dbReference type="EMBL" id="BGZK01003405">
    <property type="protein sequence ID" value="GBP00966.1"/>
    <property type="molecule type" value="Genomic_DNA"/>
</dbReference>
<proteinExistence type="predicted"/>
<accession>A0A4C1SGE9</accession>
<dbReference type="Proteomes" id="UP000299102">
    <property type="component" value="Unassembled WGS sequence"/>
</dbReference>